<name>A0A1A9VS37_GLOAU</name>
<dbReference type="VEuPathDB" id="VectorBase:GAUT045755"/>
<accession>A0A1A9VS37</accession>
<dbReference type="Proteomes" id="UP000078200">
    <property type="component" value="Unassembled WGS sequence"/>
</dbReference>
<evidence type="ECO:0000313" key="2">
    <source>
        <dbReference type="Proteomes" id="UP000078200"/>
    </source>
</evidence>
<evidence type="ECO:0000313" key="1">
    <source>
        <dbReference type="EnsemblMetazoa" id="GAUT045755-PA"/>
    </source>
</evidence>
<sequence length="155" mass="16766">MFKDSFDGISTCFVGDCVAEHFEDLRSRFLLLLRRSCNCAICVIVLVLDVSDDPVAEIVGSSTSISTSSSRNVSNRCLFSRVSSSFSSTGSVPIPSSFDSANISSEKVSESDRGRCVFKCSALPPSAVSAALFPLLIFSLQLGKAEFRRLFNKLT</sequence>
<dbReference type="EnsemblMetazoa" id="GAUT045755-RA">
    <property type="protein sequence ID" value="GAUT045755-PA"/>
    <property type="gene ID" value="GAUT045755"/>
</dbReference>
<keyword evidence="2" id="KW-1185">Reference proteome</keyword>
<dbReference type="AlphaFoldDB" id="A0A1A9VS37"/>
<organism evidence="1 2">
    <name type="scientific">Glossina austeni</name>
    <name type="common">Savannah tsetse fly</name>
    <dbReference type="NCBI Taxonomy" id="7395"/>
    <lineage>
        <taxon>Eukaryota</taxon>
        <taxon>Metazoa</taxon>
        <taxon>Ecdysozoa</taxon>
        <taxon>Arthropoda</taxon>
        <taxon>Hexapoda</taxon>
        <taxon>Insecta</taxon>
        <taxon>Pterygota</taxon>
        <taxon>Neoptera</taxon>
        <taxon>Endopterygota</taxon>
        <taxon>Diptera</taxon>
        <taxon>Brachycera</taxon>
        <taxon>Muscomorpha</taxon>
        <taxon>Hippoboscoidea</taxon>
        <taxon>Glossinidae</taxon>
        <taxon>Glossina</taxon>
    </lineage>
</organism>
<protein>
    <submittedName>
        <fullName evidence="1">Uncharacterized protein</fullName>
    </submittedName>
</protein>
<proteinExistence type="predicted"/>
<reference evidence="1" key="1">
    <citation type="submission" date="2020-05" db="UniProtKB">
        <authorList>
            <consortium name="EnsemblMetazoa"/>
        </authorList>
    </citation>
    <scope>IDENTIFICATION</scope>
    <source>
        <strain evidence="1">TTRI</strain>
    </source>
</reference>